<dbReference type="InterPro" id="IPR043519">
    <property type="entry name" value="NT_sf"/>
</dbReference>
<dbReference type="Gene3D" id="3.30.70.141">
    <property type="entry name" value="Nucleoside diphosphate kinase-like domain"/>
    <property type="match status" value="1"/>
</dbReference>
<dbReference type="EMBL" id="JAVREV010000019">
    <property type="protein sequence ID" value="MDT0446389.1"/>
    <property type="molecule type" value="Genomic_DNA"/>
</dbReference>
<evidence type="ECO:0000313" key="1">
    <source>
        <dbReference type="EMBL" id="MDT0446389.1"/>
    </source>
</evidence>
<dbReference type="InterPro" id="IPR036850">
    <property type="entry name" value="NDK-like_dom_sf"/>
</dbReference>
<dbReference type="SUPFAM" id="SSF81301">
    <property type="entry name" value="Nucleotidyltransferase"/>
    <property type="match status" value="1"/>
</dbReference>
<gene>
    <name evidence="1" type="ORF">RM779_27890</name>
</gene>
<organism evidence="1 2">
    <name type="scientific">Streptomyces johnsoniae</name>
    <dbReference type="NCBI Taxonomy" id="3075532"/>
    <lineage>
        <taxon>Bacteria</taxon>
        <taxon>Bacillati</taxon>
        <taxon>Actinomycetota</taxon>
        <taxon>Actinomycetes</taxon>
        <taxon>Kitasatosporales</taxon>
        <taxon>Streptomycetaceae</taxon>
        <taxon>Streptomyces</taxon>
    </lineage>
</organism>
<dbReference type="SUPFAM" id="SSF54919">
    <property type="entry name" value="Nucleoside diphosphate kinase, NDK"/>
    <property type="match status" value="1"/>
</dbReference>
<name>A0ABU2SD91_9ACTN</name>
<evidence type="ECO:0000313" key="2">
    <source>
        <dbReference type="Proteomes" id="UP001183615"/>
    </source>
</evidence>
<dbReference type="RefSeq" id="WP_311620544.1">
    <property type="nucleotide sequence ID" value="NZ_JAVREV010000019.1"/>
</dbReference>
<reference evidence="2" key="1">
    <citation type="submission" date="2023-07" db="EMBL/GenBank/DDBJ databases">
        <title>30 novel species of actinomycetes from the DSMZ collection.</title>
        <authorList>
            <person name="Nouioui I."/>
        </authorList>
    </citation>
    <scope>NUCLEOTIDE SEQUENCE [LARGE SCALE GENOMIC DNA]</scope>
    <source>
        <strain evidence="2">DSM 41886</strain>
    </source>
</reference>
<protein>
    <recommendedName>
        <fullName evidence="3">Polymerase nucleotidyl transferase domain-containing protein</fullName>
    </recommendedName>
</protein>
<proteinExistence type="predicted"/>
<sequence length="763" mass="81173">MSVISISGAHHRERLLAWIADVTGGAEAEEAADGAAGAPGRTEIRTASPGPRIELVIPDRPGCDPTWWAAAAVRRRLRRVPDADACASPDLGSVLRDGSWQHPRYSHEAGVPAEFSGVLVFKPGIEVLPSTLRELAARLAECGYLASRARLTDGSGSGNRGKAAAHYLTPAALAERGTLMAQERLAFLEIYDRPEFVRRFGARPQDIEVVTARQIVEERGLSEELLEKWSTGSAELRGLDSREIDGPNEIGDCLFVNVHQEPGFHNGRALVVINPHMPGVLSRLEHSDNRTLAVLVTAHSPAALPWPRMRAEFCGATDPALALPGSLRGDALAGLFPLGAADGEPVRRTNNGVHLSNGAVEALHDAHTWFGLPPGRTGIGRAFTERGLDPETVLARPFVDRGGHRRAVATLTDGLDRDRAAELLAQGRLCGVDAFRSSGPSVRRVDLSWDVARRLRRERGVRAVLATGSTARNRACPDSDLNLLIVREAGASAVSRSTVDGIRVTSTNVPLADIEDAFTAAEEAAGTGTAGVAAGGGPADMGFETVLERLSAVDRLVGLPVWDPEGLAARWAERAAALRPPADAIARHLAGVRRAVTAAGRRTAPTGPASPDSVARTWHALRGAAHDLAVAVLALRSPRHHKPKWLPADLTAGGHPELLATLLALWQVPHQADEAEVRSALDLAGKLPGVDSRSLADAGSLFAADRRADALFCVRYAARDARLGRRSAAEAALLGRPPHHAPGQLHTRLADLVTRYQDAPTPR</sequence>
<accession>A0ABU2SD91</accession>
<dbReference type="Proteomes" id="UP001183615">
    <property type="component" value="Unassembled WGS sequence"/>
</dbReference>
<comment type="caution">
    <text evidence="1">The sequence shown here is derived from an EMBL/GenBank/DDBJ whole genome shotgun (WGS) entry which is preliminary data.</text>
</comment>
<evidence type="ECO:0008006" key="3">
    <source>
        <dbReference type="Google" id="ProtNLM"/>
    </source>
</evidence>
<keyword evidence="2" id="KW-1185">Reference proteome</keyword>